<feature type="domain" description="DUF6534" evidence="2">
    <location>
        <begin position="176"/>
        <end position="262"/>
    </location>
</feature>
<dbReference type="EMBL" id="ML210280">
    <property type="protein sequence ID" value="TFK21037.1"/>
    <property type="molecule type" value="Genomic_DNA"/>
</dbReference>
<gene>
    <name evidence="3" type="ORF">FA15DRAFT_672925</name>
</gene>
<feature type="transmembrane region" description="Helical" evidence="1">
    <location>
        <begin position="20"/>
        <end position="43"/>
    </location>
</feature>
<dbReference type="AlphaFoldDB" id="A0A5C3KM11"/>
<keyword evidence="1" id="KW-0812">Transmembrane</keyword>
<protein>
    <recommendedName>
        <fullName evidence="2">DUF6534 domain-containing protein</fullName>
    </recommendedName>
</protein>
<reference evidence="3 4" key="1">
    <citation type="journal article" date="2019" name="Nat. Ecol. Evol.">
        <title>Megaphylogeny resolves global patterns of mushroom evolution.</title>
        <authorList>
            <person name="Varga T."/>
            <person name="Krizsan K."/>
            <person name="Foldi C."/>
            <person name="Dima B."/>
            <person name="Sanchez-Garcia M."/>
            <person name="Sanchez-Ramirez S."/>
            <person name="Szollosi G.J."/>
            <person name="Szarkandi J.G."/>
            <person name="Papp V."/>
            <person name="Albert L."/>
            <person name="Andreopoulos W."/>
            <person name="Angelini C."/>
            <person name="Antonin V."/>
            <person name="Barry K.W."/>
            <person name="Bougher N.L."/>
            <person name="Buchanan P."/>
            <person name="Buyck B."/>
            <person name="Bense V."/>
            <person name="Catcheside P."/>
            <person name="Chovatia M."/>
            <person name="Cooper J."/>
            <person name="Damon W."/>
            <person name="Desjardin D."/>
            <person name="Finy P."/>
            <person name="Geml J."/>
            <person name="Haridas S."/>
            <person name="Hughes K."/>
            <person name="Justo A."/>
            <person name="Karasinski D."/>
            <person name="Kautmanova I."/>
            <person name="Kiss B."/>
            <person name="Kocsube S."/>
            <person name="Kotiranta H."/>
            <person name="LaButti K.M."/>
            <person name="Lechner B.E."/>
            <person name="Liimatainen K."/>
            <person name="Lipzen A."/>
            <person name="Lukacs Z."/>
            <person name="Mihaltcheva S."/>
            <person name="Morgado L.N."/>
            <person name="Niskanen T."/>
            <person name="Noordeloos M.E."/>
            <person name="Ohm R.A."/>
            <person name="Ortiz-Santana B."/>
            <person name="Ovrebo C."/>
            <person name="Racz N."/>
            <person name="Riley R."/>
            <person name="Savchenko A."/>
            <person name="Shiryaev A."/>
            <person name="Soop K."/>
            <person name="Spirin V."/>
            <person name="Szebenyi C."/>
            <person name="Tomsovsky M."/>
            <person name="Tulloss R.E."/>
            <person name="Uehling J."/>
            <person name="Grigoriev I.V."/>
            <person name="Vagvolgyi C."/>
            <person name="Papp T."/>
            <person name="Martin F.M."/>
            <person name="Miettinen O."/>
            <person name="Hibbett D.S."/>
            <person name="Nagy L.G."/>
        </authorList>
    </citation>
    <scope>NUCLEOTIDE SEQUENCE [LARGE SCALE GENOMIC DNA]</scope>
    <source>
        <strain evidence="3 4">CBS 121175</strain>
    </source>
</reference>
<dbReference type="PANTHER" id="PTHR40465:SF1">
    <property type="entry name" value="DUF6534 DOMAIN-CONTAINING PROTEIN"/>
    <property type="match status" value="1"/>
</dbReference>
<dbReference type="OrthoDB" id="2738831at2759"/>
<dbReference type="Proteomes" id="UP000307440">
    <property type="component" value="Unassembled WGS sequence"/>
</dbReference>
<feature type="transmembrane region" description="Helical" evidence="1">
    <location>
        <begin position="167"/>
        <end position="192"/>
    </location>
</feature>
<evidence type="ECO:0000313" key="4">
    <source>
        <dbReference type="Proteomes" id="UP000307440"/>
    </source>
</evidence>
<evidence type="ECO:0000256" key="1">
    <source>
        <dbReference type="SAM" id="Phobius"/>
    </source>
</evidence>
<accession>A0A5C3KM11</accession>
<dbReference type="PANTHER" id="PTHR40465">
    <property type="entry name" value="CHROMOSOME 1, WHOLE GENOME SHOTGUN SEQUENCE"/>
    <property type="match status" value="1"/>
</dbReference>
<evidence type="ECO:0000313" key="3">
    <source>
        <dbReference type="EMBL" id="TFK21037.1"/>
    </source>
</evidence>
<feature type="transmembrane region" description="Helical" evidence="1">
    <location>
        <begin position="239"/>
        <end position="257"/>
    </location>
</feature>
<keyword evidence="1" id="KW-0472">Membrane</keyword>
<feature type="transmembrane region" description="Helical" evidence="1">
    <location>
        <begin position="129"/>
        <end position="155"/>
    </location>
</feature>
<dbReference type="Pfam" id="PF20152">
    <property type="entry name" value="DUF6534"/>
    <property type="match status" value="1"/>
</dbReference>
<organism evidence="3 4">
    <name type="scientific">Coprinopsis marcescibilis</name>
    <name type="common">Agaric fungus</name>
    <name type="synonym">Psathyrella marcescibilis</name>
    <dbReference type="NCBI Taxonomy" id="230819"/>
    <lineage>
        <taxon>Eukaryota</taxon>
        <taxon>Fungi</taxon>
        <taxon>Dikarya</taxon>
        <taxon>Basidiomycota</taxon>
        <taxon>Agaricomycotina</taxon>
        <taxon>Agaricomycetes</taxon>
        <taxon>Agaricomycetidae</taxon>
        <taxon>Agaricales</taxon>
        <taxon>Agaricineae</taxon>
        <taxon>Psathyrellaceae</taxon>
        <taxon>Coprinopsis</taxon>
    </lineage>
</organism>
<name>A0A5C3KM11_COPMA</name>
<dbReference type="STRING" id="230819.A0A5C3KM11"/>
<feature type="transmembrane region" description="Helical" evidence="1">
    <location>
        <begin position="204"/>
        <end position="233"/>
    </location>
</feature>
<feature type="transmembrane region" description="Helical" evidence="1">
    <location>
        <begin position="95"/>
        <end position="117"/>
    </location>
</feature>
<keyword evidence="1" id="KW-1133">Transmembrane helix</keyword>
<keyword evidence="4" id="KW-1185">Reference proteome</keyword>
<dbReference type="InterPro" id="IPR045339">
    <property type="entry name" value="DUF6534"/>
</dbReference>
<evidence type="ECO:0000259" key="2">
    <source>
        <dbReference type="Pfam" id="PF20152"/>
    </source>
</evidence>
<sequence length="392" mass="43412">MSSTDPDSTVPREVQRLPMTIGAILIGTMLASILYGYTCYLTYRYSRHYKRDKIGFKIFVGALWLVDTLHTVFSMHLCYDYLVTNYFNPAALETIVWSLQASLFVSALAPLLSNGFYLSRLFIIGQRNIFLIAGLALLVISRLGLEFSFAILSFIHPRWVDLLKFNFLVKAFCSISTAADVGLSILVCWYLHRGRTGYERTDDTIDLVIAYTFSTGLLTGITCFISLLAVFLSLGLVDLAVHAILGKLYVNSVLAVLNSRKSHRTKPESSIYEATTLGMSEEQEKLVSSRASAYTATGTFMGAPYAAATDVFGRGSVSSYHVSVPTEEMRSPQTSTFKPAYSPVLSPREVDELKELLSERASKRGSKVSKRDKSVDFCPPFVPPAAPYAYAS</sequence>
<feature type="transmembrane region" description="Helical" evidence="1">
    <location>
        <begin position="55"/>
        <end position="75"/>
    </location>
</feature>
<proteinExistence type="predicted"/>